<dbReference type="EMBL" id="UINC01113775">
    <property type="protein sequence ID" value="SVC83608.1"/>
    <property type="molecule type" value="Genomic_DNA"/>
</dbReference>
<name>A0A382QFA0_9ZZZZ</name>
<evidence type="ECO:0008006" key="2">
    <source>
        <dbReference type="Google" id="ProtNLM"/>
    </source>
</evidence>
<feature type="non-terminal residue" evidence="1">
    <location>
        <position position="297"/>
    </location>
</feature>
<dbReference type="Gene3D" id="2.60.120.200">
    <property type="match status" value="1"/>
</dbReference>
<dbReference type="AlphaFoldDB" id="A0A382QFA0"/>
<evidence type="ECO:0000313" key="1">
    <source>
        <dbReference type="EMBL" id="SVC83608.1"/>
    </source>
</evidence>
<organism evidence="1">
    <name type="scientific">marine metagenome</name>
    <dbReference type="NCBI Taxonomy" id="408172"/>
    <lineage>
        <taxon>unclassified sequences</taxon>
        <taxon>metagenomes</taxon>
        <taxon>ecological metagenomes</taxon>
    </lineage>
</organism>
<gene>
    <name evidence="1" type="ORF">METZ01_LOCUS336462</name>
</gene>
<reference evidence="1" key="1">
    <citation type="submission" date="2018-05" db="EMBL/GenBank/DDBJ databases">
        <authorList>
            <person name="Lanie J.A."/>
            <person name="Ng W.-L."/>
            <person name="Kazmierczak K.M."/>
            <person name="Andrzejewski T.M."/>
            <person name="Davidsen T.M."/>
            <person name="Wayne K.J."/>
            <person name="Tettelin H."/>
            <person name="Glass J.I."/>
            <person name="Rusch D."/>
            <person name="Podicherti R."/>
            <person name="Tsui H.-C.T."/>
            <person name="Winkler M.E."/>
        </authorList>
    </citation>
    <scope>NUCLEOTIDE SEQUENCE</scope>
</reference>
<sequence>MKRLFAFVPFVICLGLTLLPLTADAYKYNKPGQPISTSTTLSWGNWPFSNPNGNARRKKRAITRVIGPHHPILEGNSALRFEARFGDCATEECVSKKNRSEVYLSGPSGSLEKQGAKMWYSWNIFIPPGKKYRPVTNPMVGQWHHDDCEPTVNLRWEYSDDLKSHTLLLQNSAIASVTNEETYDHDFEESILKRNMKVPTGRWVNIKFNIRWSRKNDGYVKFWIDSKSQIVAKGRTLFPKKSCGNVYFKGGIFRTNKGKPTLVMYWDNFKAGRTKSEMQTSFHPFWQDSDCLDKPLN</sequence>
<accession>A0A382QFA0</accession>
<dbReference type="Pfam" id="PF14099">
    <property type="entry name" value="Polysacc_lyase"/>
    <property type="match status" value="1"/>
</dbReference>
<protein>
    <recommendedName>
        <fullName evidence="2">Polysaccharide lyase-like protein</fullName>
    </recommendedName>
</protein>
<dbReference type="InterPro" id="IPR025975">
    <property type="entry name" value="Polysacc_lyase"/>
</dbReference>
<feature type="non-terminal residue" evidence="1">
    <location>
        <position position="1"/>
    </location>
</feature>
<proteinExistence type="predicted"/>